<dbReference type="PROSITE" id="PS51683">
    <property type="entry name" value="SAM_OMT_II"/>
    <property type="match status" value="1"/>
</dbReference>
<name>A0A8J3JYY4_9ACTN</name>
<evidence type="ECO:0000256" key="4">
    <source>
        <dbReference type="PIRSR" id="PIRSR005739-1"/>
    </source>
</evidence>
<feature type="domain" description="O-methyltransferase C-terminal" evidence="5">
    <location>
        <begin position="110"/>
        <end position="316"/>
    </location>
</feature>
<accession>A0A8J3JYY4</accession>
<dbReference type="EMBL" id="BONG01000004">
    <property type="protein sequence ID" value="GIF87498.1"/>
    <property type="molecule type" value="Genomic_DNA"/>
</dbReference>
<dbReference type="GO" id="GO:0046983">
    <property type="term" value="F:protein dimerization activity"/>
    <property type="evidence" value="ECO:0007669"/>
    <property type="project" value="InterPro"/>
</dbReference>
<dbReference type="Gene3D" id="1.10.287.1350">
    <property type="match status" value="1"/>
</dbReference>
<protein>
    <submittedName>
        <fullName evidence="7">Methyltransferase</fullName>
    </submittedName>
</protein>
<evidence type="ECO:0000259" key="5">
    <source>
        <dbReference type="Pfam" id="PF00891"/>
    </source>
</evidence>
<reference evidence="7 8" key="1">
    <citation type="submission" date="2021-01" db="EMBL/GenBank/DDBJ databases">
        <title>Whole genome shotgun sequence of Catellatospora chokoriensis NBRC 107358.</title>
        <authorList>
            <person name="Komaki H."/>
            <person name="Tamura T."/>
        </authorList>
    </citation>
    <scope>NUCLEOTIDE SEQUENCE [LARGE SCALE GENOMIC DNA]</scope>
    <source>
        <strain evidence="7 8">NBRC 107358</strain>
    </source>
</reference>
<feature type="active site" description="Proton acceptor" evidence="4">
    <location>
        <position position="242"/>
    </location>
</feature>
<dbReference type="SUPFAM" id="SSF46785">
    <property type="entry name" value="Winged helix' DNA-binding domain"/>
    <property type="match status" value="1"/>
</dbReference>
<keyword evidence="3" id="KW-0949">S-adenosyl-L-methionine</keyword>
<dbReference type="InterPro" id="IPR012967">
    <property type="entry name" value="COMT_dimerisation"/>
</dbReference>
<dbReference type="InterPro" id="IPR029063">
    <property type="entry name" value="SAM-dependent_MTases_sf"/>
</dbReference>
<evidence type="ECO:0000313" key="8">
    <source>
        <dbReference type="Proteomes" id="UP000619293"/>
    </source>
</evidence>
<feature type="domain" description="O-methyltransferase dimerisation" evidence="6">
    <location>
        <begin position="13"/>
        <end position="86"/>
    </location>
</feature>
<evidence type="ECO:0000313" key="7">
    <source>
        <dbReference type="EMBL" id="GIF87498.1"/>
    </source>
</evidence>
<dbReference type="PANTHER" id="PTHR43712:SF2">
    <property type="entry name" value="O-METHYLTRANSFERASE CICE"/>
    <property type="match status" value="1"/>
</dbReference>
<dbReference type="InterPro" id="IPR036388">
    <property type="entry name" value="WH-like_DNA-bd_sf"/>
</dbReference>
<organism evidence="7 8">
    <name type="scientific">Catellatospora chokoriensis</name>
    <dbReference type="NCBI Taxonomy" id="310353"/>
    <lineage>
        <taxon>Bacteria</taxon>
        <taxon>Bacillati</taxon>
        <taxon>Actinomycetota</taxon>
        <taxon>Actinomycetes</taxon>
        <taxon>Micromonosporales</taxon>
        <taxon>Micromonosporaceae</taxon>
        <taxon>Catellatospora</taxon>
    </lineage>
</organism>
<proteinExistence type="predicted"/>
<keyword evidence="2" id="KW-0808">Transferase</keyword>
<dbReference type="Gene3D" id="3.40.50.150">
    <property type="entry name" value="Vaccinia Virus protein VP39"/>
    <property type="match status" value="1"/>
</dbReference>
<dbReference type="GO" id="GO:0008171">
    <property type="term" value="F:O-methyltransferase activity"/>
    <property type="evidence" value="ECO:0007669"/>
    <property type="project" value="InterPro"/>
</dbReference>
<evidence type="ECO:0000259" key="6">
    <source>
        <dbReference type="Pfam" id="PF08100"/>
    </source>
</evidence>
<dbReference type="RefSeq" id="WP_191841241.1">
    <property type="nucleotide sequence ID" value="NZ_BAAALB010000014.1"/>
</dbReference>
<sequence length="330" mass="35218">MNEALARRKLLGILSGSWVAQGVYALVRLGVPDLMADGPVHVGDLAHRCGADPRALGRLLRALALTGLFTRPAPDTYGLTPTTELLRADVPGSVRLNALMQGDEVFRSFAEIMHTLRTGRPAFEAVYGRPFYDYLGDNPEAAAVFNESMGDQRPPEALAGCDLSAARIVVDVGGGNGSLLVELLERYPDLQGVLLELPDAAAAARAKLAEAGLAGRSACVEGSFFDGVPDGGDVYTLARVLHNWNDDNAVAILRRVHAVLPPHGRVIVLEEFLPEEADPAGRSAAGLVDLLMLVTLEGRDRTEHEYRELLGKAGFEVVTARAGVLEARVA</sequence>
<comment type="caution">
    <text evidence="7">The sequence shown here is derived from an EMBL/GenBank/DDBJ whole genome shotgun (WGS) entry which is preliminary data.</text>
</comment>
<dbReference type="InterPro" id="IPR036390">
    <property type="entry name" value="WH_DNA-bd_sf"/>
</dbReference>
<evidence type="ECO:0000256" key="3">
    <source>
        <dbReference type="ARBA" id="ARBA00022691"/>
    </source>
</evidence>
<dbReference type="InterPro" id="IPR001077">
    <property type="entry name" value="COMT_C"/>
</dbReference>
<evidence type="ECO:0000256" key="2">
    <source>
        <dbReference type="ARBA" id="ARBA00022679"/>
    </source>
</evidence>
<dbReference type="Pfam" id="PF00891">
    <property type="entry name" value="Methyltransf_2"/>
    <property type="match status" value="1"/>
</dbReference>
<keyword evidence="1 7" id="KW-0489">Methyltransferase</keyword>
<dbReference type="SUPFAM" id="SSF53335">
    <property type="entry name" value="S-adenosyl-L-methionine-dependent methyltransferases"/>
    <property type="match status" value="1"/>
</dbReference>
<dbReference type="PANTHER" id="PTHR43712">
    <property type="entry name" value="PUTATIVE (AFU_ORTHOLOGUE AFUA_4G14580)-RELATED"/>
    <property type="match status" value="1"/>
</dbReference>
<dbReference type="Proteomes" id="UP000619293">
    <property type="component" value="Unassembled WGS sequence"/>
</dbReference>
<dbReference type="GO" id="GO:0032259">
    <property type="term" value="P:methylation"/>
    <property type="evidence" value="ECO:0007669"/>
    <property type="project" value="UniProtKB-KW"/>
</dbReference>
<dbReference type="Gene3D" id="1.10.10.10">
    <property type="entry name" value="Winged helix-like DNA-binding domain superfamily/Winged helix DNA-binding domain"/>
    <property type="match status" value="1"/>
</dbReference>
<dbReference type="AlphaFoldDB" id="A0A8J3JYY4"/>
<gene>
    <name evidence="7" type="ORF">Cch02nite_09420</name>
</gene>
<dbReference type="InterPro" id="IPR016461">
    <property type="entry name" value="COMT-like"/>
</dbReference>
<keyword evidence="8" id="KW-1185">Reference proteome</keyword>
<dbReference type="PIRSF" id="PIRSF005739">
    <property type="entry name" value="O-mtase"/>
    <property type="match status" value="1"/>
</dbReference>
<dbReference type="Pfam" id="PF08100">
    <property type="entry name" value="Dimerisation"/>
    <property type="match status" value="1"/>
</dbReference>
<evidence type="ECO:0000256" key="1">
    <source>
        <dbReference type="ARBA" id="ARBA00022603"/>
    </source>
</evidence>